<gene>
    <name evidence="1" type="ORF">ACJMK2_009624</name>
</gene>
<reference evidence="1 2" key="1">
    <citation type="submission" date="2024-11" db="EMBL/GenBank/DDBJ databases">
        <title>Chromosome-level genome assembly of the freshwater bivalve Anodonta woodiana.</title>
        <authorList>
            <person name="Chen X."/>
        </authorList>
    </citation>
    <scope>NUCLEOTIDE SEQUENCE [LARGE SCALE GENOMIC DNA]</scope>
    <source>
        <strain evidence="1">MN2024</strain>
        <tissue evidence="1">Gills</tissue>
    </source>
</reference>
<name>A0ABD3VCT9_SINWO</name>
<dbReference type="EMBL" id="JBJQND010000012">
    <property type="protein sequence ID" value="KAL3859401.1"/>
    <property type="molecule type" value="Genomic_DNA"/>
</dbReference>
<accession>A0ABD3VCT9</accession>
<sequence>MVRSGKNPLAQIAKRLGELDNCDTIPGQKHTALSIKTKRPDNTYIISNSSYCEVVAITNEEDDEQFRKLLCRVYEKSQPLFLQPCDSRTTGIYQVHERHSHMKMISESCLERKAMMVTNDHSPEIVFLAILHEF</sequence>
<comment type="caution">
    <text evidence="1">The sequence shown here is derived from an EMBL/GenBank/DDBJ whole genome shotgun (WGS) entry which is preliminary data.</text>
</comment>
<dbReference type="Proteomes" id="UP001634394">
    <property type="component" value="Unassembled WGS sequence"/>
</dbReference>
<evidence type="ECO:0000313" key="2">
    <source>
        <dbReference type="Proteomes" id="UP001634394"/>
    </source>
</evidence>
<keyword evidence="2" id="KW-1185">Reference proteome</keyword>
<evidence type="ECO:0000313" key="1">
    <source>
        <dbReference type="EMBL" id="KAL3859401.1"/>
    </source>
</evidence>
<dbReference type="AlphaFoldDB" id="A0ABD3VCT9"/>
<organism evidence="1 2">
    <name type="scientific">Sinanodonta woodiana</name>
    <name type="common">Chinese pond mussel</name>
    <name type="synonym">Anodonta woodiana</name>
    <dbReference type="NCBI Taxonomy" id="1069815"/>
    <lineage>
        <taxon>Eukaryota</taxon>
        <taxon>Metazoa</taxon>
        <taxon>Spiralia</taxon>
        <taxon>Lophotrochozoa</taxon>
        <taxon>Mollusca</taxon>
        <taxon>Bivalvia</taxon>
        <taxon>Autobranchia</taxon>
        <taxon>Heteroconchia</taxon>
        <taxon>Palaeoheterodonta</taxon>
        <taxon>Unionida</taxon>
        <taxon>Unionoidea</taxon>
        <taxon>Unionidae</taxon>
        <taxon>Unioninae</taxon>
        <taxon>Sinanodonta</taxon>
    </lineage>
</organism>
<proteinExistence type="predicted"/>
<protein>
    <submittedName>
        <fullName evidence="1">Uncharacterized protein</fullName>
    </submittedName>
</protein>